<keyword evidence="1" id="KW-0175">Coiled coil</keyword>
<name>A0A6J8B9Y0_MYTCO</name>
<evidence type="ECO:0000313" key="3">
    <source>
        <dbReference type="EMBL" id="CAC5380705.1"/>
    </source>
</evidence>
<organism evidence="3 4">
    <name type="scientific">Mytilus coruscus</name>
    <name type="common">Sea mussel</name>
    <dbReference type="NCBI Taxonomy" id="42192"/>
    <lineage>
        <taxon>Eukaryota</taxon>
        <taxon>Metazoa</taxon>
        <taxon>Spiralia</taxon>
        <taxon>Lophotrochozoa</taxon>
        <taxon>Mollusca</taxon>
        <taxon>Bivalvia</taxon>
        <taxon>Autobranchia</taxon>
        <taxon>Pteriomorphia</taxon>
        <taxon>Mytilida</taxon>
        <taxon>Mytiloidea</taxon>
        <taxon>Mytilidae</taxon>
        <taxon>Mytilinae</taxon>
        <taxon>Mytilus</taxon>
    </lineage>
</organism>
<dbReference type="EMBL" id="CACVKT020002931">
    <property type="protein sequence ID" value="CAC5380705.1"/>
    <property type="molecule type" value="Genomic_DNA"/>
</dbReference>
<dbReference type="Proteomes" id="UP000507470">
    <property type="component" value="Unassembled WGS sequence"/>
</dbReference>
<evidence type="ECO:0000313" key="4">
    <source>
        <dbReference type="Proteomes" id="UP000507470"/>
    </source>
</evidence>
<accession>A0A6J8B9Y0</accession>
<sequence>MNFIVHCIISFFAVIIYVTGEKDETLLLLNESDSVQGRLNRMENTLATLNKVVQQQSWAIQQQSFTIQEHGAAIQKQGTIIQQQRTIMKVQKKEIRQLQYDKGTGSTYVIWGRKQCPNITDTEQVYSGYVGGGYNEQAGSSSQYVCLPPDPDFQRTNGEEKQLRLQLEKRIDLLQNEQGVTQVYHNEEIQNQTLGQQTDSIAVLEKQYRELQGKYYSFQLKFKELVNSFSSLQNYTGQIENELSSIKTLECGGLKNHQEYSQ</sequence>
<keyword evidence="2" id="KW-0732">Signal</keyword>
<protein>
    <submittedName>
        <fullName evidence="3">Uncharacterized protein</fullName>
    </submittedName>
</protein>
<evidence type="ECO:0000256" key="2">
    <source>
        <dbReference type="SAM" id="SignalP"/>
    </source>
</evidence>
<feature type="signal peptide" evidence="2">
    <location>
        <begin position="1"/>
        <end position="20"/>
    </location>
</feature>
<reference evidence="3 4" key="1">
    <citation type="submission" date="2020-06" db="EMBL/GenBank/DDBJ databases">
        <authorList>
            <person name="Li R."/>
            <person name="Bekaert M."/>
        </authorList>
    </citation>
    <scope>NUCLEOTIDE SEQUENCE [LARGE SCALE GENOMIC DNA]</scope>
    <source>
        <strain evidence="4">wild</strain>
    </source>
</reference>
<keyword evidence="4" id="KW-1185">Reference proteome</keyword>
<dbReference type="AlphaFoldDB" id="A0A6J8B9Y0"/>
<feature type="coiled-coil region" evidence="1">
    <location>
        <begin position="157"/>
        <end position="214"/>
    </location>
</feature>
<feature type="chain" id="PRO_5027018562" evidence="2">
    <location>
        <begin position="21"/>
        <end position="262"/>
    </location>
</feature>
<proteinExistence type="predicted"/>
<evidence type="ECO:0000256" key="1">
    <source>
        <dbReference type="SAM" id="Coils"/>
    </source>
</evidence>
<gene>
    <name evidence="3" type="ORF">MCOR_16654</name>
</gene>